<dbReference type="OrthoDB" id="77911at2759"/>
<gene>
    <name evidence="8" type="ORF">EDS130_LOCUS42099</name>
</gene>
<evidence type="ECO:0000256" key="3">
    <source>
        <dbReference type="ARBA" id="ARBA00023110"/>
    </source>
</evidence>
<dbReference type="PANTHER" id="PTHR45779:SF14">
    <property type="entry name" value="PEPTIDYLPROLYL ISOMERASE"/>
    <property type="match status" value="1"/>
</dbReference>
<feature type="domain" description="PPIase FKBP-type" evidence="7">
    <location>
        <begin position="68"/>
        <end position="157"/>
    </location>
</feature>
<keyword evidence="6" id="KW-0472">Membrane</keyword>
<evidence type="ECO:0000256" key="6">
    <source>
        <dbReference type="SAM" id="Phobius"/>
    </source>
</evidence>
<dbReference type="Gene3D" id="3.10.50.40">
    <property type="match status" value="1"/>
</dbReference>
<evidence type="ECO:0000313" key="8">
    <source>
        <dbReference type="EMBL" id="CAF1492320.1"/>
    </source>
</evidence>
<proteinExistence type="predicted"/>
<organism evidence="8 9">
    <name type="scientific">Adineta ricciae</name>
    <name type="common">Rotifer</name>
    <dbReference type="NCBI Taxonomy" id="249248"/>
    <lineage>
        <taxon>Eukaryota</taxon>
        <taxon>Metazoa</taxon>
        <taxon>Spiralia</taxon>
        <taxon>Gnathifera</taxon>
        <taxon>Rotifera</taxon>
        <taxon>Eurotatoria</taxon>
        <taxon>Bdelloidea</taxon>
        <taxon>Adinetida</taxon>
        <taxon>Adinetidae</taxon>
        <taxon>Adineta</taxon>
    </lineage>
</organism>
<feature type="transmembrane region" description="Helical" evidence="6">
    <location>
        <begin position="21"/>
        <end position="40"/>
    </location>
</feature>
<dbReference type="Proteomes" id="UP000663852">
    <property type="component" value="Unassembled WGS sequence"/>
</dbReference>
<dbReference type="GO" id="GO:0005783">
    <property type="term" value="C:endoplasmic reticulum"/>
    <property type="evidence" value="ECO:0007669"/>
    <property type="project" value="TreeGrafter"/>
</dbReference>
<dbReference type="InterPro" id="IPR001179">
    <property type="entry name" value="PPIase_FKBP_dom"/>
</dbReference>
<name>A0A815SLI8_ADIRI</name>
<sequence length="160" mass="17610">MFSFFGRKKKDQGKICTLTSSCDVIIADILSIVFIVNLFANVSSFAQEKLQVMTTKKAPNCSKRSKVGDTLYMQYTGVLKSNGVKFDSSYDRGHPFVFKIGHGQAIQGWEQGLLDICEGEERKLIIPPSYAYGDVGAGDAIPPQATLLMDVKCDKIVSDE</sequence>
<reference evidence="8" key="1">
    <citation type="submission" date="2021-02" db="EMBL/GenBank/DDBJ databases">
        <authorList>
            <person name="Nowell W R."/>
        </authorList>
    </citation>
    <scope>NUCLEOTIDE SEQUENCE</scope>
</reference>
<evidence type="ECO:0000256" key="1">
    <source>
        <dbReference type="ARBA" id="ARBA00000971"/>
    </source>
</evidence>
<dbReference type="PANTHER" id="PTHR45779">
    <property type="entry name" value="PEPTIDYLPROLYL ISOMERASE"/>
    <property type="match status" value="1"/>
</dbReference>
<dbReference type="GO" id="GO:0003755">
    <property type="term" value="F:peptidyl-prolyl cis-trans isomerase activity"/>
    <property type="evidence" value="ECO:0007669"/>
    <property type="project" value="UniProtKB-KW"/>
</dbReference>
<dbReference type="FunFam" id="3.10.50.40:FF:000006">
    <property type="entry name" value="Peptidyl-prolyl cis-trans isomerase"/>
    <property type="match status" value="1"/>
</dbReference>
<evidence type="ECO:0000256" key="5">
    <source>
        <dbReference type="PROSITE-ProRule" id="PRU00277"/>
    </source>
</evidence>
<dbReference type="PROSITE" id="PS50059">
    <property type="entry name" value="FKBP_PPIASE"/>
    <property type="match status" value="1"/>
</dbReference>
<dbReference type="Pfam" id="PF00254">
    <property type="entry name" value="FKBP_C"/>
    <property type="match status" value="1"/>
</dbReference>
<dbReference type="InterPro" id="IPR046357">
    <property type="entry name" value="PPIase_dom_sf"/>
</dbReference>
<dbReference type="AlphaFoldDB" id="A0A815SLI8"/>
<keyword evidence="6" id="KW-0812">Transmembrane</keyword>
<dbReference type="EC" id="5.2.1.8" evidence="2 5"/>
<keyword evidence="3 5" id="KW-0697">Rotamase</keyword>
<evidence type="ECO:0000256" key="4">
    <source>
        <dbReference type="ARBA" id="ARBA00023235"/>
    </source>
</evidence>
<evidence type="ECO:0000313" key="9">
    <source>
        <dbReference type="Proteomes" id="UP000663852"/>
    </source>
</evidence>
<keyword evidence="6" id="KW-1133">Transmembrane helix</keyword>
<dbReference type="SUPFAM" id="SSF54534">
    <property type="entry name" value="FKBP-like"/>
    <property type="match status" value="1"/>
</dbReference>
<protein>
    <recommendedName>
        <fullName evidence="2 5">peptidylprolyl isomerase</fullName>
        <ecNumber evidence="2 5">5.2.1.8</ecNumber>
    </recommendedName>
</protein>
<accession>A0A815SLI8</accession>
<keyword evidence="4 5" id="KW-0413">Isomerase</keyword>
<evidence type="ECO:0000256" key="2">
    <source>
        <dbReference type="ARBA" id="ARBA00013194"/>
    </source>
</evidence>
<comment type="caution">
    <text evidence="8">The sequence shown here is derived from an EMBL/GenBank/DDBJ whole genome shotgun (WGS) entry which is preliminary data.</text>
</comment>
<comment type="catalytic activity">
    <reaction evidence="1 5">
        <text>[protein]-peptidylproline (omega=180) = [protein]-peptidylproline (omega=0)</text>
        <dbReference type="Rhea" id="RHEA:16237"/>
        <dbReference type="Rhea" id="RHEA-COMP:10747"/>
        <dbReference type="Rhea" id="RHEA-COMP:10748"/>
        <dbReference type="ChEBI" id="CHEBI:83833"/>
        <dbReference type="ChEBI" id="CHEBI:83834"/>
        <dbReference type="EC" id="5.2.1.8"/>
    </reaction>
</comment>
<evidence type="ECO:0000259" key="7">
    <source>
        <dbReference type="PROSITE" id="PS50059"/>
    </source>
</evidence>
<dbReference type="EMBL" id="CAJNOJ010000593">
    <property type="protein sequence ID" value="CAF1492320.1"/>
    <property type="molecule type" value="Genomic_DNA"/>
</dbReference>
<dbReference type="InterPro" id="IPR044609">
    <property type="entry name" value="FKBP2/11"/>
</dbReference>